<keyword evidence="1" id="KW-0472">Membrane</keyword>
<comment type="caution">
    <text evidence="2">The sequence shown here is derived from an EMBL/GenBank/DDBJ whole genome shotgun (WGS) entry which is preliminary data.</text>
</comment>
<feature type="transmembrane region" description="Helical" evidence="1">
    <location>
        <begin position="7"/>
        <end position="23"/>
    </location>
</feature>
<dbReference type="AlphaFoldDB" id="A0AAE3QY61"/>
<feature type="transmembrane region" description="Helical" evidence="1">
    <location>
        <begin position="97"/>
        <end position="119"/>
    </location>
</feature>
<organism evidence="2 3">
    <name type="scientific">Xanthocytophaga flava</name>
    <dbReference type="NCBI Taxonomy" id="3048013"/>
    <lineage>
        <taxon>Bacteria</taxon>
        <taxon>Pseudomonadati</taxon>
        <taxon>Bacteroidota</taxon>
        <taxon>Cytophagia</taxon>
        <taxon>Cytophagales</taxon>
        <taxon>Rhodocytophagaceae</taxon>
        <taxon>Xanthocytophaga</taxon>
    </lineage>
</organism>
<evidence type="ECO:0000313" key="2">
    <source>
        <dbReference type="EMBL" id="MDJ1484628.1"/>
    </source>
</evidence>
<gene>
    <name evidence="2" type="ORF">QNI16_29285</name>
</gene>
<protein>
    <submittedName>
        <fullName evidence="2">Uncharacterized protein</fullName>
    </submittedName>
</protein>
<keyword evidence="1" id="KW-0812">Transmembrane</keyword>
<sequence>MHKSKSLAGIIGPTLIVMVASELKLWNPTLYDDQIVPLIYLSGVLFFVAGLAIVHSHNIWVLHWPVVITLLGWLSMALGLLRMFFPQAYQGNFSNDISAMVVEIILISIGFFLSFKAYWPQIRQEK</sequence>
<accession>A0AAE3QY61</accession>
<proteinExistence type="predicted"/>
<keyword evidence="1" id="KW-1133">Transmembrane helix</keyword>
<evidence type="ECO:0000256" key="1">
    <source>
        <dbReference type="SAM" id="Phobius"/>
    </source>
</evidence>
<dbReference type="EMBL" id="JASJOS010000015">
    <property type="protein sequence ID" value="MDJ1484628.1"/>
    <property type="molecule type" value="Genomic_DNA"/>
</dbReference>
<name>A0AAE3QY61_9BACT</name>
<evidence type="ECO:0000313" key="3">
    <source>
        <dbReference type="Proteomes" id="UP001241110"/>
    </source>
</evidence>
<feature type="transmembrane region" description="Helical" evidence="1">
    <location>
        <begin position="35"/>
        <end position="54"/>
    </location>
</feature>
<feature type="transmembrane region" description="Helical" evidence="1">
    <location>
        <begin position="61"/>
        <end position="85"/>
    </location>
</feature>
<dbReference type="Proteomes" id="UP001241110">
    <property type="component" value="Unassembled WGS sequence"/>
</dbReference>
<reference evidence="2" key="1">
    <citation type="submission" date="2023-05" db="EMBL/GenBank/DDBJ databases">
        <authorList>
            <person name="Zhang X."/>
        </authorList>
    </citation>
    <scope>NUCLEOTIDE SEQUENCE</scope>
    <source>
        <strain evidence="2">YF14B1</strain>
    </source>
</reference>
<dbReference type="RefSeq" id="WP_313986206.1">
    <property type="nucleotide sequence ID" value="NZ_JASJOS010000015.1"/>
</dbReference>